<dbReference type="EMBL" id="JACHLK010000023">
    <property type="protein sequence ID" value="MBB6563816.1"/>
    <property type="molecule type" value="Genomic_DNA"/>
</dbReference>
<dbReference type="AlphaFoldDB" id="A0A7X0PL32"/>
<accession>A0A7X0PL32</accession>
<reference evidence="1 2" key="1">
    <citation type="submission" date="2020-08" db="EMBL/GenBank/DDBJ databases">
        <title>Functional genomics of gut bacteria from endangered species of beetles.</title>
        <authorList>
            <person name="Carlos-Shanley C."/>
        </authorList>
    </citation>
    <scope>NUCLEOTIDE SEQUENCE [LARGE SCALE GENOMIC DNA]</scope>
    <source>
        <strain evidence="1 2">S00198</strain>
    </source>
</reference>
<comment type="caution">
    <text evidence="1">The sequence shown here is derived from an EMBL/GenBank/DDBJ whole genome shotgun (WGS) entry which is preliminary data.</text>
</comment>
<gene>
    <name evidence="1" type="ORF">HNP48_006542</name>
</gene>
<dbReference type="Proteomes" id="UP000575083">
    <property type="component" value="Unassembled WGS sequence"/>
</dbReference>
<dbReference type="GO" id="GO:0019825">
    <property type="term" value="F:oxygen binding"/>
    <property type="evidence" value="ECO:0007669"/>
    <property type="project" value="InterPro"/>
</dbReference>
<evidence type="ECO:0000313" key="1">
    <source>
        <dbReference type="EMBL" id="MBB6563816.1"/>
    </source>
</evidence>
<dbReference type="InterPro" id="IPR012292">
    <property type="entry name" value="Globin/Proto"/>
</dbReference>
<proteinExistence type="predicted"/>
<dbReference type="InterPro" id="IPR009050">
    <property type="entry name" value="Globin-like_sf"/>
</dbReference>
<name>A0A7X0PL32_9BURK</name>
<protein>
    <submittedName>
        <fullName evidence="1">Hemoglobin</fullName>
    </submittedName>
</protein>
<dbReference type="CDD" id="cd08916">
    <property type="entry name" value="TrHb3_P"/>
    <property type="match status" value="1"/>
</dbReference>
<evidence type="ECO:0000313" key="2">
    <source>
        <dbReference type="Proteomes" id="UP000575083"/>
    </source>
</evidence>
<keyword evidence="2" id="KW-1185">Reference proteome</keyword>
<sequence>MTEATTTYLEPSADSMATLVHAFYADVRAHPLLGPVFESALHGRWDEHLARLVDFWCTVALGQRRFKGGDVFGKHMALSGVTPAHFAAWVGLWQQHTSRLFAPDFAQELQIAAHGIARNLFRGYFGAEPAFAEARERDAAPHG</sequence>
<dbReference type="SUPFAM" id="SSF46458">
    <property type="entry name" value="Globin-like"/>
    <property type="match status" value="1"/>
</dbReference>
<organism evidence="1 2">
    <name type="scientific">Acidovorax soli</name>
    <dbReference type="NCBI Taxonomy" id="592050"/>
    <lineage>
        <taxon>Bacteria</taxon>
        <taxon>Pseudomonadati</taxon>
        <taxon>Pseudomonadota</taxon>
        <taxon>Betaproteobacteria</taxon>
        <taxon>Burkholderiales</taxon>
        <taxon>Comamonadaceae</taxon>
        <taxon>Acidovorax</taxon>
    </lineage>
</organism>
<dbReference type="Gene3D" id="1.10.490.10">
    <property type="entry name" value="Globins"/>
    <property type="match status" value="1"/>
</dbReference>
<dbReference type="RefSeq" id="WP_184865214.1">
    <property type="nucleotide sequence ID" value="NZ_JACHLK010000023.1"/>
</dbReference>
<dbReference type="GO" id="GO:0020037">
    <property type="term" value="F:heme binding"/>
    <property type="evidence" value="ECO:0007669"/>
    <property type="project" value="InterPro"/>
</dbReference>